<dbReference type="GO" id="GO:0010498">
    <property type="term" value="P:proteasomal protein catabolic process"/>
    <property type="evidence" value="ECO:0007669"/>
    <property type="project" value="InterPro"/>
</dbReference>
<dbReference type="InterPro" id="IPR035206">
    <property type="entry name" value="Proteasome_beta2"/>
</dbReference>
<comment type="function">
    <text evidence="5">Component of the proteasome, a multicatalytic proteinase complex which is characterized by its ability to cleave peptides with Arg, Phe, Tyr, Leu, and Glu adjacent to the leaving group at neutral or slightly basic pH. The proteasome has an ATP-dependent proteolytic activity.</text>
</comment>
<dbReference type="PANTHER" id="PTHR32194:SF2">
    <property type="entry name" value="PROTEASOME SUBUNIT BETA TYPE-1"/>
    <property type="match status" value="1"/>
</dbReference>
<evidence type="ECO:0000313" key="7">
    <source>
        <dbReference type="Proteomes" id="UP000218231"/>
    </source>
</evidence>
<comment type="caution">
    <text evidence="6">The sequence shown here is derived from an EMBL/GenBank/DDBJ whole genome shotgun (WGS) entry which is preliminary data.</text>
</comment>
<dbReference type="OrthoDB" id="268428at2759"/>
<dbReference type="InterPro" id="IPR023333">
    <property type="entry name" value="Proteasome_suB-type"/>
</dbReference>
<proteinExistence type="inferred from homology"/>
<evidence type="ECO:0000256" key="5">
    <source>
        <dbReference type="RuleBase" id="RU004203"/>
    </source>
</evidence>
<dbReference type="SUPFAM" id="SSF56235">
    <property type="entry name" value="N-terminal nucleophile aminohydrolases (Ntn hydrolases)"/>
    <property type="match status" value="1"/>
</dbReference>
<comment type="subunit">
    <text evidence="4">The 26S proteasome consists of a 20S proteasome core and two 19S regulatory subunits. The 20S proteasome core is composed of 28 subunits that are arranged in four stacked rings, resulting in a barrel-shaped structure. The two end rings are each formed by seven alpha subunits, and the two central rings are each formed by seven beta subunits. The catalytic chamber with the active sites is on the inside of the barrel.</text>
</comment>
<name>A0A2A2JM89_9BILA</name>
<dbReference type="InterPro" id="IPR029055">
    <property type="entry name" value="Ntn_hydrolases_N"/>
</dbReference>
<evidence type="ECO:0000256" key="3">
    <source>
        <dbReference type="ARBA" id="ARBA00023242"/>
    </source>
</evidence>
<evidence type="ECO:0000256" key="1">
    <source>
        <dbReference type="ARBA" id="ARBA00022490"/>
    </source>
</evidence>
<dbReference type="Pfam" id="PF00227">
    <property type="entry name" value="Proteasome"/>
    <property type="match status" value="1"/>
</dbReference>
<accession>A0A2A2JM89</accession>
<comment type="subunit">
    <text evidence="5">Component of the proteasome complex.</text>
</comment>
<dbReference type="AlphaFoldDB" id="A0A2A2JM89"/>
<dbReference type="CDD" id="cd03758">
    <property type="entry name" value="proteasome_beta_type_2"/>
    <property type="match status" value="1"/>
</dbReference>
<evidence type="ECO:0000256" key="2">
    <source>
        <dbReference type="ARBA" id="ARBA00022942"/>
    </source>
</evidence>
<keyword evidence="2 5" id="KW-0647">Proteasome</keyword>
<evidence type="ECO:0000313" key="6">
    <source>
        <dbReference type="EMBL" id="PAV62639.1"/>
    </source>
</evidence>
<dbReference type="GO" id="GO:0005839">
    <property type="term" value="C:proteasome core complex"/>
    <property type="evidence" value="ECO:0007669"/>
    <property type="project" value="InterPro"/>
</dbReference>
<gene>
    <name evidence="6" type="ORF">WR25_10425</name>
</gene>
<dbReference type="GO" id="GO:0005737">
    <property type="term" value="C:cytoplasm"/>
    <property type="evidence" value="ECO:0007669"/>
    <property type="project" value="UniProtKB-SubCell"/>
</dbReference>
<dbReference type="Proteomes" id="UP000218231">
    <property type="component" value="Unassembled WGS sequence"/>
</dbReference>
<keyword evidence="1 5" id="KW-0963">Cytoplasm</keyword>
<dbReference type="InterPro" id="IPR001353">
    <property type="entry name" value="Proteasome_sua/b"/>
</dbReference>
<organism evidence="6 7">
    <name type="scientific">Diploscapter pachys</name>
    <dbReference type="NCBI Taxonomy" id="2018661"/>
    <lineage>
        <taxon>Eukaryota</taxon>
        <taxon>Metazoa</taxon>
        <taxon>Ecdysozoa</taxon>
        <taxon>Nematoda</taxon>
        <taxon>Chromadorea</taxon>
        <taxon>Rhabditida</taxon>
        <taxon>Rhabditina</taxon>
        <taxon>Rhabditomorpha</taxon>
        <taxon>Rhabditoidea</taxon>
        <taxon>Rhabditidae</taxon>
        <taxon>Diploscapter</taxon>
    </lineage>
</organism>
<dbReference type="GO" id="GO:0005634">
    <property type="term" value="C:nucleus"/>
    <property type="evidence" value="ECO:0007669"/>
    <property type="project" value="UniProtKB-SubCell"/>
</dbReference>
<dbReference type="EMBL" id="LIAE01010353">
    <property type="protein sequence ID" value="PAV62639.1"/>
    <property type="molecule type" value="Genomic_DNA"/>
</dbReference>
<evidence type="ECO:0000256" key="4">
    <source>
        <dbReference type="ARBA" id="ARBA00026071"/>
    </source>
</evidence>
<keyword evidence="7" id="KW-1185">Reference proteome</keyword>
<keyword evidence="3 5" id="KW-0539">Nucleus</keyword>
<dbReference type="Gene3D" id="3.60.20.10">
    <property type="entry name" value="Glutamine Phosphoribosylpyrophosphate, subunit 1, domain 1"/>
    <property type="match status" value="1"/>
</dbReference>
<dbReference type="PANTHER" id="PTHR32194">
    <property type="entry name" value="METALLOPROTEASE TLDD"/>
    <property type="match status" value="1"/>
</dbReference>
<comment type="similarity">
    <text evidence="5">Belongs to the peptidase T1B family.</text>
</comment>
<reference evidence="6 7" key="1">
    <citation type="journal article" date="2017" name="Curr. Biol.">
        <title>Genome architecture and evolution of a unichromosomal asexual nematode.</title>
        <authorList>
            <person name="Fradin H."/>
            <person name="Zegar C."/>
            <person name="Gutwein M."/>
            <person name="Lucas J."/>
            <person name="Kovtun M."/>
            <person name="Corcoran D."/>
            <person name="Baugh L.R."/>
            <person name="Kiontke K."/>
            <person name="Gunsalus K."/>
            <person name="Fitch D.H."/>
            <person name="Piano F."/>
        </authorList>
    </citation>
    <scope>NUCLEOTIDE SEQUENCE [LARGE SCALE GENOMIC DNA]</scope>
    <source>
        <strain evidence="6">PF1309</strain>
    </source>
</reference>
<comment type="subcellular location">
    <subcellularLocation>
        <location evidence="5">Cytoplasm</location>
    </subcellularLocation>
    <subcellularLocation>
        <location evidence="5">Nucleus</location>
    </subcellularLocation>
</comment>
<dbReference type="STRING" id="2018661.A0A2A2JM89"/>
<sequence>MAGGMHFLVGLATDDFVIVAADKANISFGAIIATDDHNKEFRLGKKLTMAVIGEQGDTDQFGEYIKANVSLYAVKNGYELAPHCAHHYIRLLIARGLRSRDDPRFVVDALIGGYDDIENKAYLGSVDYLGNSLPSQKFLFRGFSGRFCYSIMDQQYKPNLTEEEAIKLVDKCIREGKKRFVSNLPGYRLSIIDKNGYRRLPDIVF</sequence>
<protein>
    <recommendedName>
        <fullName evidence="5">Proteasome subunit beta</fullName>
    </recommendedName>
</protein>